<dbReference type="VEuPathDB" id="AmoebaDB:NfTy_063500"/>
<name>A0A6A5BSE8_NAEFO</name>
<dbReference type="SUPFAM" id="SSF52058">
    <property type="entry name" value="L domain-like"/>
    <property type="match status" value="1"/>
</dbReference>
<dbReference type="PANTHER" id="PTHR46282">
    <property type="entry name" value="LEUCINE-RICH MELANOCYTE DIFFERENTIATION-ASSOCIATED PROTEIN"/>
    <property type="match status" value="1"/>
</dbReference>
<evidence type="ECO:0000313" key="2">
    <source>
        <dbReference type="Proteomes" id="UP000444721"/>
    </source>
</evidence>
<dbReference type="InterPro" id="IPR032675">
    <property type="entry name" value="LRR_dom_sf"/>
</dbReference>
<dbReference type="AlphaFoldDB" id="A0A6A5BSE8"/>
<dbReference type="EMBL" id="VFQX01000035">
    <property type="protein sequence ID" value="KAF0977251.1"/>
    <property type="molecule type" value="Genomic_DNA"/>
</dbReference>
<dbReference type="OrthoDB" id="10251250at2759"/>
<organism evidence="1 2">
    <name type="scientific">Naegleria fowleri</name>
    <name type="common">Brain eating amoeba</name>
    <dbReference type="NCBI Taxonomy" id="5763"/>
    <lineage>
        <taxon>Eukaryota</taxon>
        <taxon>Discoba</taxon>
        <taxon>Heterolobosea</taxon>
        <taxon>Tetramitia</taxon>
        <taxon>Eutetramitia</taxon>
        <taxon>Vahlkampfiidae</taxon>
        <taxon>Naegleria</taxon>
    </lineage>
</organism>
<dbReference type="VEuPathDB" id="AmoebaDB:NF0047460"/>
<dbReference type="InterPro" id="IPR043313">
    <property type="entry name" value="LRMDA"/>
</dbReference>
<dbReference type="VEuPathDB" id="AmoebaDB:FDP41_003904"/>
<dbReference type="OMA" id="FYDYLQY"/>
<dbReference type="Proteomes" id="UP000444721">
    <property type="component" value="Unassembled WGS sequence"/>
</dbReference>
<dbReference type="PANTHER" id="PTHR46282:SF1">
    <property type="entry name" value="LEUCINE-RICH REPEAT-CONTAINING PROTEIN 72-LIKE"/>
    <property type="match status" value="1"/>
</dbReference>
<gene>
    <name evidence="1" type="ORF">FDP41_003904</name>
</gene>
<evidence type="ECO:0008006" key="3">
    <source>
        <dbReference type="Google" id="ProtNLM"/>
    </source>
</evidence>
<dbReference type="Gene3D" id="3.80.10.10">
    <property type="entry name" value="Ribonuclease Inhibitor"/>
    <property type="match status" value="1"/>
</dbReference>
<reference evidence="1 2" key="1">
    <citation type="journal article" date="2019" name="Sci. Rep.">
        <title>Nanopore sequencing improves the draft genome of the human pathogenic amoeba Naegleria fowleri.</title>
        <authorList>
            <person name="Liechti N."/>
            <person name="Schurch N."/>
            <person name="Bruggmann R."/>
            <person name="Wittwer M."/>
        </authorList>
    </citation>
    <scope>NUCLEOTIDE SEQUENCE [LARGE SCALE GENOMIC DNA]</scope>
    <source>
        <strain evidence="1 2">ATCC 30894</strain>
    </source>
</reference>
<proteinExistence type="predicted"/>
<protein>
    <recommendedName>
        <fullName evidence="3">U2A'/phosphoprotein 32 family A C-terminal domain-containing protein</fullName>
    </recommendedName>
</protein>
<evidence type="ECO:0000313" key="1">
    <source>
        <dbReference type="EMBL" id="KAF0977251.1"/>
    </source>
</evidence>
<dbReference type="GeneID" id="68111122"/>
<dbReference type="Pfam" id="PF14580">
    <property type="entry name" value="LRR_9"/>
    <property type="match status" value="1"/>
</dbReference>
<comment type="caution">
    <text evidence="1">The sequence shown here is derived from an EMBL/GenBank/DDBJ whole genome shotgun (WGS) entry which is preliminary data.</text>
</comment>
<dbReference type="RefSeq" id="XP_044561964.1">
    <property type="nucleotide sequence ID" value="XM_044707260.1"/>
</dbReference>
<keyword evidence="2" id="KW-1185">Reference proteome</keyword>
<sequence>MLPSLFSSIKIDKQGRCSLAHQNLKEIPYHLFSKKQLSKVLELDLSHNEIESQGLQHLYQFENLKSLVLDHNLIKSDVNLNMGKPLPSLELLWVNSCNITNLSTFIEKVKSVAPNLQYFSMLKNKACPNFFVEGGSPDAYNDYRLFVISRLPNLKVLDTSPVTEEERKQAIKTYASLKMQPPSNVIIK</sequence>
<accession>A0A6A5BSE8</accession>